<dbReference type="Proteomes" id="UP001396334">
    <property type="component" value="Unassembled WGS sequence"/>
</dbReference>
<comment type="caution">
    <text evidence="2">The sequence shown here is derived from an EMBL/GenBank/DDBJ whole genome shotgun (WGS) entry which is preliminary data.</text>
</comment>
<protein>
    <submittedName>
        <fullName evidence="2">Uncharacterized protein</fullName>
    </submittedName>
</protein>
<dbReference type="EMBL" id="JBBPBN010000055">
    <property type="protein sequence ID" value="KAK8990130.1"/>
    <property type="molecule type" value="Genomic_DNA"/>
</dbReference>
<name>A0ABR2PNZ2_9ROSI</name>
<evidence type="ECO:0000313" key="3">
    <source>
        <dbReference type="Proteomes" id="UP001396334"/>
    </source>
</evidence>
<reference evidence="2 3" key="1">
    <citation type="journal article" date="2024" name="G3 (Bethesda)">
        <title>Genome assembly of Hibiscus sabdariffa L. provides insights into metabolisms of medicinal natural products.</title>
        <authorList>
            <person name="Kim T."/>
        </authorList>
    </citation>
    <scope>NUCLEOTIDE SEQUENCE [LARGE SCALE GENOMIC DNA]</scope>
    <source>
        <strain evidence="2">TK-2024</strain>
        <tissue evidence="2">Old leaves</tissue>
    </source>
</reference>
<sequence length="110" mass="12264">MTRRCSHCSNNGHNLRTRPTRDGSGCGGVKLFDVRLTDRSIVKKSASMGNLPSAHYHSSLHQAKHVKLFDVRLTDRSIIKKNASMGNLPSAHYHSSLHQAKHQPPTLHPH</sequence>
<evidence type="ECO:0000313" key="2">
    <source>
        <dbReference type="EMBL" id="KAK8990130.1"/>
    </source>
</evidence>
<keyword evidence="3" id="KW-1185">Reference proteome</keyword>
<feature type="region of interest" description="Disordered" evidence="1">
    <location>
        <begin position="86"/>
        <end position="110"/>
    </location>
</feature>
<evidence type="ECO:0000256" key="1">
    <source>
        <dbReference type="SAM" id="MobiDB-lite"/>
    </source>
</evidence>
<gene>
    <name evidence="2" type="ORF">V6N11_008645</name>
</gene>
<proteinExistence type="predicted"/>
<organism evidence="2 3">
    <name type="scientific">Hibiscus sabdariffa</name>
    <name type="common">roselle</name>
    <dbReference type="NCBI Taxonomy" id="183260"/>
    <lineage>
        <taxon>Eukaryota</taxon>
        <taxon>Viridiplantae</taxon>
        <taxon>Streptophyta</taxon>
        <taxon>Embryophyta</taxon>
        <taxon>Tracheophyta</taxon>
        <taxon>Spermatophyta</taxon>
        <taxon>Magnoliopsida</taxon>
        <taxon>eudicotyledons</taxon>
        <taxon>Gunneridae</taxon>
        <taxon>Pentapetalae</taxon>
        <taxon>rosids</taxon>
        <taxon>malvids</taxon>
        <taxon>Malvales</taxon>
        <taxon>Malvaceae</taxon>
        <taxon>Malvoideae</taxon>
        <taxon>Hibiscus</taxon>
    </lineage>
</organism>
<feature type="region of interest" description="Disordered" evidence="1">
    <location>
        <begin position="1"/>
        <end position="27"/>
    </location>
</feature>
<accession>A0ABR2PNZ2</accession>